<keyword evidence="5" id="KW-1185">Reference proteome</keyword>
<evidence type="ECO:0000313" key="4">
    <source>
        <dbReference type="EMBL" id="KAL1558152.1"/>
    </source>
</evidence>
<dbReference type="Proteomes" id="UP001567538">
    <property type="component" value="Unassembled WGS sequence"/>
</dbReference>
<feature type="compositionally biased region" description="Acidic residues" evidence="3">
    <location>
        <begin position="620"/>
        <end position="632"/>
    </location>
</feature>
<reference evidence="4 5" key="1">
    <citation type="submission" date="2024-06" db="EMBL/GenBank/DDBJ databases">
        <title>A chromosome level genome sequence of Diviner's sage (Salvia divinorum).</title>
        <authorList>
            <person name="Ford S.A."/>
            <person name="Ro D.-K."/>
            <person name="Ness R.W."/>
            <person name="Phillips M.A."/>
        </authorList>
    </citation>
    <scope>NUCLEOTIDE SEQUENCE [LARGE SCALE GENOMIC DNA]</scope>
    <source>
        <strain evidence="4">SAF-2024a</strain>
        <tissue evidence="4">Leaf</tissue>
    </source>
</reference>
<feature type="compositionally biased region" description="Polar residues" evidence="3">
    <location>
        <begin position="635"/>
        <end position="646"/>
    </location>
</feature>
<dbReference type="EMBL" id="JBEAFC010000004">
    <property type="protein sequence ID" value="KAL1558152.1"/>
    <property type="molecule type" value="Genomic_DNA"/>
</dbReference>
<evidence type="ECO:0000256" key="1">
    <source>
        <dbReference type="ARBA" id="ARBA00006180"/>
    </source>
</evidence>
<dbReference type="PANTHER" id="PTHR12634:SF8">
    <property type="entry name" value="FIERY MOUNTAIN, ISOFORM D"/>
    <property type="match status" value="1"/>
</dbReference>
<dbReference type="InterPro" id="IPR007587">
    <property type="entry name" value="SAPS"/>
</dbReference>
<feature type="region of interest" description="Disordered" evidence="3">
    <location>
        <begin position="802"/>
        <end position="827"/>
    </location>
</feature>
<dbReference type="AlphaFoldDB" id="A0ABD1HPA6"/>
<comment type="caution">
    <text evidence="4">The sequence shown here is derived from an EMBL/GenBank/DDBJ whole genome shotgun (WGS) entry which is preliminary data.</text>
</comment>
<sequence>MFWKLAALSTSSPVESVLDKENFTLEELLDEEEIIQECKALNSRLINFLRDRAQVEQLVRYIVEDPPEDADSKRTFKFPFVACEIFTCEIDVILKTLVEEEEFMHLLFSFLEPNRPHSALLAGYFSKVVVCLMVRKTVPLMNYVKAHQDVLQQLVDLIGITSIMEVLVRLVSADDHLYPSSLDVMQWLTDSNLLEMIVDKLNTLSSPEVHANAAETLCSITRNAPSPLATKLSSPSFVARIFGHALEDSQSKSALVHSLSVCISLLDPKRSLPSPLMYSFRSQHACESPINADPDTVCAMLPKLGELLMLLNVTSDENILPTTYGELKPPLGKHRLKIVEFLAVLLKSGSGVAEKELVLSGTIQRVIDLFFEYPYNNALHHHVESIIYSCLENKNDVTVDHLLVDCNLVGKILNTEKTPTLSGIQNQPTSPAPGKWVPRAGYFGHLTRISNKLIHLGNTDDRILKHLQENNEWSEWQSTILHERNVVENVYRWACGRPTALQDRTRDSDEEDVQDRDYDVAALANNLSQAFRYSIYDNDDNEGHGSFDRDDEVYFDDESAEVVISSLRLGDDQGSLFTNSNWFAFQDDRNGGDVPMNTSSSDMMDDINLNGITNCGNSSSDDEVMVGEDEEMTESRSSPNGSSSFHANGFDGFGVTNSRDDGDSVTMAEKTGDSNDLGFFRFESPDNNDPFGDRPIPEWVAWGDGSDFQVGGSGVNPFDDPKNITENVMNSIEDTAAPICPTSSGEPASNGISPIDVCDGLAKTTRSQKSVPSLFEEDVEFVGVEMEGTEKAMEQALKEGIVGEAGPLKRNTSPKKPEKEDIEDGAGMKEFNDANYWRVDQEVAVLE</sequence>
<evidence type="ECO:0000256" key="3">
    <source>
        <dbReference type="SAM" id="MobiDB-lite"/>
    </source>
</evidence>
<dbReference type="SUPFAM" id="SSF48371">
    <property type="entry name" value="ARM repeat"/>
    <property type="match status" value="1"/>
</dbReference>
<comment type="similarity">
    <text evidence="1">Belongs to the SAPS family.</text>
</comment>
<accession>A0ABD1HPA6</accession>
<evidence type="ECO:0000256" key="2">
    <source>
        <dbReference type="ARBA" id="ARBA00023306"/>
    </source>
</evidence>
<feature type="region of interest" description="Disordered" evidence="3">
    <location>
        <begin position="612"/>
        <end position="678"/>
    </location>
</feature>
<organism evidence="4 5">
    <name type="scientific">Salvia divinorum</name>
    <name type="common">Maria pastora</name>
    <name type="synonym">Diviner's sage</name>
    <dbReference type="NCBI Taxonomy" id="28513"/>
    <lineage>
        <taxon>Eukaryota</taxon>
        <taxon>Viridiplantae</taxon>
        <taxon>Streptophyta</taxon>
        <taxon>Embryophyta</taxon>
        <taxon>Tracheophyta</taxon>
        <taxon>Spermatophyta</taxon>
        <taxon>Magnoliopsida</taxon>
        <taxon>eudicotyledons</taxon>
        <taxon>Gunneridae</taxon>
        <taxon>Pentapetalae</taxon>
        <taxon>asterids</taxon>
        <taxon>lamiids</taxon>
        <taxon>Lamiales</taxon>
        <taxon>Lamiaceae</taxon>
        <taxon>Nepetoideae</taxon>
        <taxon>Mentheae</taxon>
        <taxon>Salviinae</taxon>
        <taxon>Salvia</taxon>
        <taxon>Salvia subgen. Calosphace</taxon>
    </lineage>
</organism>
<gene>
    <name evidence="4" type="ORF">AAHA92_08650</name>
</gene>
<proteinExistence type="inferred from homology"/>
<dbReference type="PANTHER" id="PTHR12634">
    <property type="entry name" value="SIT4 YEAST -ASSOCIATING PROTEIN-RELATED"/>
    <property type="match status" value="1"/>
</dbReference>
<name>A0ABD1HPA6_SALDI</name>
<dbReference type="InterPro" id="IPR016024">
    <property type="entry name" value="ARM-type_fold"/>
</dbReference>
<evidence type="ECO:0000313" key="5">
    <source>
        <dbReference type="Proteomes" id="UP001567538"/>
    </source>
</evidence>
<dbReference type="Pfam" id="PF04499">
    <property type="entry name" value="SAPS"/>
    <property type="match status" value="2"/>
</dbReference>
<keyword evidence="2" id="KW-0131">Cell cycle</keyword>
<protein>
    <submittedName>
        <fullName evidence="4">Serine/threonine-protein phosphatase 6 regulatory subunit 3-like</fullName>
    </submittedName>
</protein>